<name>A0A386H2J0_9CLOT</name>
<evidence type="ECO:0000313" key="1">
    <source>
        <dbReference type="EMBL" id="AYD39788.1"/>
    </source>
</evidence>
<dbReference type="KEGG" id="cfer:D4Z93_04350"/>
<protein>
    <submittedName>
        <fullName evidence="1">Uncharacterized protein</fullName>
    </submittedName>
</protein>
<proteinExistence type="predicted"/>
<gene>
    <name evidence="1" type="ORF">D4Z93_04350</name>
</gene>
<keyword evidence="2" id="KW-1185">Reference proteome</keyword>
<dbReference type="EMBL" id="CP032416">
    <property type="protein sequence ID" value="AYD39788.1"/>
    <property type="molecule type" value="Genomic_DNA"/>
</dbReference>
<organism evidence="1 2">
    <name type="scientific">Clostridium fermenticellae</name>
    <dbReference type="NCBI Taxonomy" id="2068654"/>
    <lineage>
        <taxon>Bacteria</taxon>
        <taxon>Bacillati</taxon>
        <taxon>Bacillota</taxon>
        <taxon>Clostridia</taxon>
        <taxon>Eubacteriales</taxon>
        <taxon>Clostridiaceae</taxon>
        <taxon>Clostridium</taxon>
    </lineage>
</organism>
<dbReference type="AlphaFoldDB" id="A0A386H2J0"/>
<accession>A0A386H2J0</accession>
<evidence type="ECO:0000313" key="2">
    <source>
        <dbReference type="Proteomes" id="UP000266301"/>
    </source>
</evidence>
<reference evidence="1 2" key="1">
    <citation type="journal article" date="2019" name="Int. J. Syst. Evol. Microbiol.">
        <title>Clostridium fermenticellae sp. nov., isolated from the mud in a fermentation cellar for the production of the Chinese liquor, baijiu.</title>
        <authorList>
            <person name="Xu P.X."/>
            <person name="Chai L.J."/>
            <person name="Qiu T."/>
            <person name="Zhang X.J."/>
            <person name="Lu Z.M."/>
            <person name="Xiao C."/>
            <person name="Wang S.T."/>
            <person name="Shen C.H."/>
            <person name="Shi J.S."/>
            <person name="Xu Z.H."/>
        </authorList>
    </citation>
    <scope>NUCLEOTIDE SEQUENCE [LARGE SCALE GENOMIC DNA]</scope>
    <source>
        <strain evidence="1 2">JN500901</strain>
    </source>
</reference>
<sequence>MKNNIVGSMHKLEKIINDISKKTINKIAVDTKFTKRFSKLDGFTFFKAFTFGIYSLPAPSLRTISDFCEDKTFNAKIYNTL</sequence>
<dbReference type="Proteomes" id="UP000266301">
    <property type="component" value="Chromosome"/>
</dbReference>
<dbReference type="OrthoDB" id="258760at2"/>